<proteinExistence type="predicted"/>
<reference evidence="3" key="1">
    <citation type="submission" date="2014-03" db="EMBL/GenBank/DDBJ databases">
        <authorList>
            <person name="Aksoy S."/>
            <person name="Warren W."/>
            <person name="Wilson R.K."/>
        </authorList>
    </citation>
    <scope>NUCLEOTIDE SEQUENCE [LARGE SCALE GENOMIC DNA]</scope>
    <source>
        <strain evidence="3">IAEA</strain>
    </source>
</reference>
<dbReference type="VEuPathDB" id="VectorBase:GPAI037486"/>
<sequence length="81" mass="8546">MFSSSVSLSNNTSAGSGASNLNVVPLSSLSYSITGYASMSSHESENVVQTNFMAEIGVHYWILLELKSGAITLLVSQLSTQ</sequence>
<evidence type="ECO:0000313" key="2">
    <source>
        <dbReference type="EnsemblMetazoa" id="GPAI037486-PA"/>
    </source>
</evidence>
<protein>
    <submittedName>
        <fullName evidence="2">Uncharacterized protein</fullName>
    </submittedName>
</protein>
<dbReference type="Proteomes" id="UP000092445">
    <property type="component" value="Unassembled WGS sequence"/>
</dbReference>
<keyword evidence="3" id="KW-1185">Reference proteome</keyword>
<dbReference type="AlphaFoldDB" id="A0A1B0A8B8"/>
<evidence type="ECO:0000313" key="3">
    <source>
        <dbReference type="Proteomes" id="UP000092445"/>
    </source>
</evidence>
<accession>A0A1B0A8B8</accession>
<organism evidence="2 3">
    <name type="scientific">Glossina pallidipes</name>
    <name type="common">Tsetse fly</name>
    <dbReference type="NCBI Taxonomy" id="7398"/>
    <lineage>
        <taxon>Eukaryota</taxon>
        <taxon>Metazoa</taxon>
        <taxon>Ecdysozoa</taxon>
        <taxon>Arthropoda</taxon>
        <taxon>Hexapoda</taxon>
        <taxon>Insecta</taxon>
        <taxon>Pterygota</taxon>
        <taxon>Neoptera</taxon>
        <taxon>Endopterygota</taxon>
        <taxon>Diptera</taxon>
        <taxon>Brachycera</taxon>
        <taxon>Muscomorpha</taxon>
        <taxon>Hippoboscoidea</taxon>
        <taxon>Glossinidae</taxon>
        <taxon>Glossina</taxon>
    </lineage>
</organism>
<evidence type="ECO:0000256" key="1">
    <source>
        <dbReference type="SAM" id="MobiDB-lite"/>
    </source>
</evidence>
<dbReference type="EnsemblMetazoa" id="GPAI037486-RA">
    <property type="protein sequence ID" value="GPAI037486-PA"/>
    <property type="gene ID" value="GPAI037486"/>
</dbReference>
<reference evidence="2" key="2">
    <citation type="submission" date="2020-05" db="UniProtKB">
        <authorList>
            <consortium name="EnsemblMetazoa"/>
        </authorList>
    </citation>
    <scope>IDENTIFICATION</scope>
    <source>
        <strain evidence="2">IAEA</strain>
    </source>
</reference>
<name>A0A1B0A8B8_GLOPL</name>
<feature type="region of interest" description="Disordered" evidence="1">
    <location>
        <begin position="1"/>
        <end position="22"/>
    </location>
</feature>